<sequence>TAEIGRAMVAKFGETHNMAGRIRILQRICSPYEHNLTLLGWALRTYVEHLQVDEERICQILKAWLVTGLKTEYGIEDASNALFPICILSKYDVPVKKRFLTREFNVDESNLNLLTEIGIIEEHDDEFVDISSYTMRRLLLELIASESSLATKVKDHLKGMEATVGQEESLLLLYILKCPEMSHIVLGHLESRADLCRSLLSNKQVQSEVATNLPKEQNLRRIADCIYMLSQADIATAKEILKTIPMESLEVKIRKKENVA</sequence>
<dbReference type="EMBL" id="BARV01027755">
    <property type="protein sequence ID" value="GAI40875.1"/>
    <property type="molecule type" value="Genomic_DNA"/>
</dbReference>
<dbReference type="AlphaFoldDB" id="X1PPA4"/>
<gene>
    <name evidence="1" type="ORF">S06H3_44595</name>
</gene>
<protein>
    <submittedName>
        <fullName evidence="1">Uncharacterized protein</fullName>
    </submittedName>
</protein>
<organism evidence="1">
    <name type="scientific">marine sediment metagenome</name>
    <dbReference type="NCBI Taxonomy" id="412755"/>
    <lineage>
        <taxon>unclassified sequences</taxon>
        <taxon>metagenomes</taxon>
        <taxon>ecological metagenomes</taxon>
    </lineage>
</organism>
<name>X1PPA4_9ZZZZ</name>
<proteinExistence type="predicted"/>
<feature type="non-terminal residue" evidence="1">
    <location>
        <position position="260"/>
    </location>
</feature>
<evidence type="ECO:0000313" key="1">
    <source>
        <dbReference type="EMBL" id="GAI40875.1"/>
    </source>
</evidence>
<feature type="non-terminal residue" evidence="1">
    <location>
        <position position="1"/>
    </location>
</feature>
<accession>X1PPA4</accession>
<reference evidence="1" key="1">
    <citation type="journal article" date="2014" name="Front. Microbiol.">
        <title>High frequency of phylogenetically diverse reductive dehalogenase-homologous genes in deep subseafloor sedimentary metagenomes.</title>
        <authorList>
            <person name="Kawai M."/>
            <person name="Futagami T."/>
            <person name="Toyoda A."/>
            <person name="Takaki Y."/>
            <person name="Nishi S."/>
            <person name="Hori S."/>
            <person name="Arai W."/>
            <person name="Tsubouchi T."/>
            <person name="Morono Y."/>
            <person name="Uchiyama I."/>
            <person name="Ito T."/>
            <person name="Fujiyama A."/>
            <person name="Inagaki F."/>
            <person name="Takami H."/>
        </authorList>
    </citation>
    <scope>NUCLEOTIDE SEQUENCE</scope>
    <source>
        <strain evidence="1">Expedition CK06-06</strain>
    </source>
</reference>
<comment type="caution">
    <text evidence="1">The sequence shown here is derived from an EMBL/GenBank/DDBJ whole genome shotgun (WGS) entry which is preliminary data.</text>
</comment>